<organism evidence="1">
    <name type="scientific">archaeon enrichment culture clone 1(2010)</name>
    <dbReference type="NCBI Taxonomy" id="795325"/>
    <lineage>
        <taxon>Archaea</taxon>
        <taxon>environmental samples</taxon>
    </lineage>
</organism>
<evidence type="ECO:0000313" key="1">
    <source>
        <dbReference type="EMBL" id="ADJ54293.1"/>
    </source>
</evidence>
<keyword evidence="1" id="KW-0614">Plasmid</keyword>
<dbReference type="EMBL" id="GU722198">
    <property type="protein sequence ID" value="ADJ54293.1"/>
    <property type="molecule type" value="Genomic_DNA"/>
</dbReference>
<protein>
    <submittedName>
        <fullName evidence="1">Uncharacterized protein</fullName>
    </submittedName>
</protein>
<gene>
    <name evidence="1" type="ORF">pHA1_gp15</name>
</gene>
<dbReference type="AlphaFoldDB" id="D9CGD9"/>
<accession>D9CGD9</accession>
<sequence>MNTRKVLGLIGILLVVLGVFSLMSLQKTPNTQTENRYYVSGYITVSVNGKQVYTGNMNSFHQNIANILYALITNNPTPSVTDLNGTTRIINMSYYVTVADKFYLPLIQYDTFAGVIDISYHGYPGAKLWVKSSTLNQNVTSGFSITDPNYIYSNSTHEWFWINVSFTASASSSGSLSLTYARLMHDKDGKTMYVPMLVDTINLNINSGDAVVINYLIYIKNTSNGGGSRTFTYFVYEMLNPNPAYYIANNGVYNLQDGTVYGAYFHYWSGSLPQSEFMVDTSNKPQISVTTQSWTYNRVSATYVLNGNPQYTGTFQATQDGKTITVKAIYTNVAGSTIQGSALKVYSLVWYAMFSLQKTVSVPSDKALLVQITVTFG</sequence>
<proteinExistence type="predicted"/>
<geneLocation type="plasmid" evidence="1">
    <name>hyperthermophilic archaeal plasmid 1</name>
</geneLocation>
<name>D9CGD9_9ARCH</name>
<reference evidence="1" key="1">
    <citation type="journal article" date="2010" name="Environ. Microbiol.">
        <title>Metagenomic analyses of novel viruses and plasmids from a cultured environmental sample of hyperthermophilic neutrophiles.</title>
        <authorList>
            <person name="Garrett R.A."/>
            <person name="Prangishvili D."/>
            <person name="Shah S.A."/>
            <person name="Reuter M."/>
            <person name="Stetter K.O."/>
            <person name="Peng X."/>
        </authorList>
    </citation>
    <scope>NUCLEOTIDE SEQUENCE</scope>
    <source>
        <plasmid evidence="1">hyperthermophilic archaeal plasmid 1</plasmid>
    </source>
</reference>